<evidence type="ECO:0000313" key="4">
    <source>
        <dbReference type="Proteomes" id="UP001162131"/>
    </source>
</evidence>
<accession>A0AAU9JTV0</accession>
<sequence length="272" mass="32125">MQKEQIFHESITLFRDRLADLITVEFMRKYHNGWVRKVVSLFDKRHERSKLNDLKTWDIIPLMHLLKSNEIICDPKFGPRTHLSFIKVIKKYRNYWAHQQPLEWYEVYRAVDMMILLLEIYGTGSQALIENRDLILSEMARIKEAEKRKGVIEEKKIVREEPPKRKIYENPHFVKKQQSTELKREESPEIDAGDYENLSGQLPTNCSICDNQLGNVIYFEHSSCKASICYLCIQNNSMIKNNDSCPGCRSRFSLEENDYINLIVEAMQGYPQ</sequence>
<dbReference type="AlphaFoldDB" id="A0AAU9JTV0"/>
<proteinExistence type="predicted"/>
<keyword evidence="1" id="KW-0863">Zinc-finger</keyword>
<evidence type="ECO:0000256" key="1">
    <source>
        <dbReference type="PROSITE-ProRule" id="PRU00175"/>
    </source>
</evidence>
<evidence type="ECO:0000259" key="2">
    <source>
        <dbReference type="PROSITE" id="PS50089"/>
    </source>
</evidence>
<evidence type="ECO:0000313" key="3">
    <source>
        <dbReference type="EMBL" id="CAG9328975.1"/>
    </source>
</evidence>
<keyword evidence="4" id="KW-1185">Reference proteome</keyword>
<dbReference type="InterPro" id="IPR001841">
    <property type="entry name" value="Znf_RING"/>
</dbReference>
<feature type="domain" description="RING-type" evidence="2">
    <location>
        <begin position="206"/>
        <end position="249"/>
    </location>
</feature>
<dbReference type="PROSITE" id="PS50089">
    <property type="entry name" value="ZF_RING_2"/>
    <property type="match status" value="1"/>
</dbReference>
<keyword evidence="1" id="KW-0862">Zinc</keyword>
<gene>
    <name evidence="3" type="ORF">BSTOLATCC_MIC47811</name>
</gene>
<protein>
    <recommendedName>
        <fullName evidence="2">RING-type domain-containing protein</fullName>
    </recommendedName>
</protein>
<comment type="caution">
    <text evidence="3">The sequence shown here is derived from an EMBL/GenBank/DDBJ whole genome shotgun (WGS) entry which is preliminary data.</text>
</comment>
<dbReference type="InterPro" id="IPR013083">
    <property type="entry name" value="Znf_RING/FYVE/PHD"/>
</dbReference>
<dbReference type="InterPro" id="IPR041650">
    <property type="entry name" value="HEPN_Swt1"/>
</dbReference>
<reference evidence="3" key="1">
    <citation type="submission" date="2021-09" db="EMBL/GenBank/DDBJ databases">
        <authorList>
            <consortium name="AG Swart"/>
            <person name="Singh M."/>
            <person name="Singh A."/>
            <person name="Seah K."/>
            <person name="Emmerich C."/>
        </authorList>
    </citation>
    <scope>NUCLEOTIDE SEQUENCE</scope>
    <source>
        <strain evidence="3">ATCC30299</strain>
    </source>
</reference>
<dbReference type="GO" id="GO:0008270">
    <property type="term" value="F:zinc ion binding"/>
    <property type="evidence" value="ECO:0007669"/>
    <property type="project" value="UniProtKB-KW"/>
</dbReference>
<name>A0AAU9JTV0_9CILI</name>
<dbReference type="Proteomes" id="UP001162131">
    <property type="component" value="Unassembled WGS sequence"/>
</dbReference>
<dbReference type="SUPFAM" id="SSF57850">
    <property type="entry name" value="RING/U-box"/>
    <property type="match status" value="1"/>
</dbReference>
<dbReference type="Pfam" id="PF18731">
    <property type="entry name" value="HEPN_Swt1"/>
    <property type="match status" value="1"/>
</dbReference>
<organism evidence="3 4">
    <name type="scientific">Blepharisma stoltei</name>
    <dbReference type="NCBI Taxonomy" id="1481888"/>
    <lineage>
        <taxon>Eukaryota</taxon>
        <taxon>Sar</taxon>
        <taxon>Alveolata</taxon>
        <taxon>Ciliophora</taxon>
        <taxon>Postciliodesmatophora</taxon>
        <taxon>Heterotrichea</taxon>
        <taxon>Heterotrichida</taxon>
        <taxon>Blepharismidae</taxon>
        <taxon>Blepharisma</taxon>
    </lineage>
</organism>
<dbReference type="Gene3D" id="3.30.40.10">
    <property type="entry name" value="Zinc/RING finger domain, C3HC4 (zinc finger)"/>
    <property type="match status" value="1"/>
</dbReference>
<dbReference type="EMBL" id="CAJZBQ010000047">
    <property type="protein sequence ID" value="CAG9328975.1"/>
    <property type="molecule type" value="Genomic_DNA"/>
</dbReference>
<keyword evidence="1" id="KW-0479">Metal-binding</keyword>